<dbReference type="Proteomes" id="UP001155901">
    <property type="component" value="Unassembled WGS sequence"/>
</dbReference>
<feature type="region of interest" description="Disordered" evidence="1">
    <location>
        <begin position="38"/>
        <end position="77"/>
    </location>
</feature>
<organism evidence="3 5">
    <name type="scientific">Duganella violaceipulchra</name>
    <dbReference type="NCBI Taxonomy" id="2849652"/>
    <lineage>
        <taxon>Bacteria</taxon>
        <taxon>Pseudomonadati</taxon>
        <taxon>Pseudomonadota</taxon>
        <taxon>Betaproteobacteria</taxon>
        <taxon>Burkholderiales</taxon>
        <taxon>Oxalobacteraceae</taxon>
        <taxon>Telluria group</taxon>
        <taxon>Duganella</taxon>
    </lineage>
</organism>
<dbReference type="AlphaFoldDB" id="A0AA41H8G1"/>
<feature type="chain" id="PRO_5041283760" evidence="2">
    <location>
        <begin position="22"/>
        <end position="103"/>
    </location>
</feature>
<sequence>MRNFLALAPILLALVCGGALALDDTPTVAPHFQLKGEDFRPAGARPNAAASATSWSARRAAADAEPAKPEPQAPNPRAVAITVLRALPAPASQLVEKPRWKLR</sequence>
<feature type="signal peptide" evidence="2">
    <location>
        <begin position="1"/>
        <end position="21"/>
    </location>
</feature>
<gene>
    <name evidence="3" type="ORF">KVP70_16540</name>
    <name evidence="4" type="ORF">L1274_004499</name>
</gene>
<dbReference type="Proteomes" id="UP001162889">
    <property type="component" value="Unassembled WGS sequence"/>
</dbReference>
<dbReference type="EMBL" id="JALJZU010000009">
    <property type="protein sequence ID" value="MCP2010757.1"/>
    <property type="molecule type" value="Genomic_DNA"/>
</dbReference>
<evidence type="ECO:0000313" key="5">
    <source>
        <dbReference type="Proteomes" id="UP001155901"/>
    </source>
</evidence>
<reference evidence="4" key="2">
    <citation type="submission" date="2022-03" db="EMBL/GenBank/DDBJ databases">
        <title>Genome Encyclopedia of Bacteria and Archaea VI: Functional Genomics of Type Strains.</title>
        <authorList>
            <person name="Whitman W."/>
        </authorList>
    </citation>
    <scope>NUCLEOTIDE SEQUENCE</scope>
    <source>
        <strain evidence="4">HSC-15S17</strain>
    </source>
</reference>
<accession>A0AA41H8G1</accession>
<feature type="compositionally biased region" description="Low complexity" evidence="1">
    <location>
        <begin position="41"/>
        <end position="59"/>
    </location>
</feature>
<evidence type="ECO:0000313" key="4">
    <source>
        <dbReference type="EMBL" id="MCP2010757.1"/>
    </source>
</evidence>
<name>A0AA41H8G1_9BURK</name>
<proteinExistence type="predicted"/>
<evidence type="ECO:0000313" key="3">
    <source>
        <dbReference type="EMBL" id="MBV6322545.1"/>
    </source>
</evidence>
<protein>
    <submittedName>
        <fullName evidence="3">Uncharacterized protein</fullName>
    </submittedName>
</protein>
<keyword evidence="6" id="KW-1185">Reference proteome</keyword>
<evidence type="ECO:0000313" key="6">
    <source>
        <dbReference type="Proteomes" id="UP001162889"/>
    </source>
</evidence>
<dbReference type="RefSeq" id="WP_217943309.1">
    <property type="nucleotide sequence ID" value="NZ_JAHTGR010000008.1"/>
</dbReference>
<keyword evidence="2" id="KW-0732">Signal</keyword>
<comment type="caution">
    <text evidence="3">The sequence shown here is derived from an EMBL/GenBank/DDBJ whole genome shotgun (WGS) entry which is preliminary data.</text>
</comment>
<evidence type="ECO:0000256" key="1">
    <source>
        <dbReference type="SAM" id="MobiDB-lite"/>
    </source>
</evidence>
<dbReference type="EMBL" id="JAHTGR010000008">
    <property type="protein sequence ID" value="MBV6322545.1"/>
    <property type="molecule type" value="Genomic_DNA"/>
</dbReference>
<evidence type="ECO:0000256" key="2">
    <source>
        <dbReference type="SAM" id="SignalP"/>
    </source>
</evidence>
<reference evidence="3" key="1">
    <citation type="submission" date="2021-07" db="EMBL/GenBank/DDBJ databases">
        <title>Characterization of violacein-producing bacteria and related species.</title>
        <authorList>
            <person name="Wilson H.S."/>
            <person name="De Leon M.E."/>
        </authorList>
    </citation>
    <scope>NUCLEOTIDE SEQUENCE</scope>
    <source>
        <strain evidence="3">HSC-15S17</strain>
    </source>
</reference>